<comment type="caution">
    <text evidence="2">The sequence shown here is derived from an EMBL/GenBank/DDBJ whole genome shotgun (WGS) entry which is preliminary data.</text>
</comment>
<keyword evidence="3" id="KW-1185">Reference proteome</keyword>
<dbReference type="EMBL" id="JACXVP010000007">
    <property type="protein sequence ID" value="KAG5595817.1"/>
    <property type="molecule type" value="Genomic_DNA"/>
</dbReference>
<organism evidence="2 3">
    <name type="scientific">Solanum commersonii</name>
    <name type="common">Commerson's wild potato</name>
    <name type="synonym">Commerson's nightshade</name>
    <dbReference type="NCBI Taxonomy" id="4109"/>
    <lineage>
        <taxon>Eukaryota</taxon>
        <taxon>Viridiplantae</taxon>
        <taxon>Streptophyta</taxon>
        <taxon>Embryophyta</taxon>
        <taxon>Tracheophyta</taxon>
        <taxon>Spermatophyta</taxon>
        <taxon>Magnoliopsida</taxon>
        <taxon>eudicotyledons</taxon>
        <taxon>Gunneridae</taxon>
        <taxon>Pentapetalae</taxon>
        <taxon>asterids</taxon>
        <taxon>lamiids</taxon>
        <taxon>Solanales</taxon>
        <taxon>Solanaceae</taxon>
        <taxon>Solanoideae</taxon>
        <taxon>Solaneae</taxon>
        <taxon>Solanum</taxon>
    </lineage>
</organism>
<evidence type="ECO:0000313" key="3">
    <source>
        <dbReference type="Proteomes" id="UP000824120"/>
    </source>
</evidence>
<protein>
    <submittedName>
        <fullName evidence="2">Uncharacterized protein</fullName>
    </submittedName>
</protein>
<proteinExistence type="predicted"/>
<keyword evidence="1" id="KW-1133">Transmembrane helix</keyword>
<dbReference type="Proteomes" id="UP000824120">
    <property type="component" value="Chromosome 7"/>
</dbReference>
<feature type="transmembrane region" description="Helical" evidence="1">
    <location>
        <begin position="131"/>
        <end position="154"/>
    </location>
</feature>
<dbReference type="AlphaFoldDB" id="A0A9J5Y613"/>
<gene>
    <name evidence="2" type="ORF">H5410_037049</name>
</gene>
<accession>A0A9J5Y613</accession>
<keyword evidence="1" id="KW-0472">Membrane</keyword>
<name>A0A9J5Y613_SOLCO</name>
<evidence type="ECO:0000313" key="2">
    <source>
        <dbReference type="EMBL" id="KAG5595817.1"/>
    </source>
</evidence>
<sequence>MSTHSLGHHSSDLGCATSLSGKSKTHGWFCICNYKPITLNHSHKEEEWRSPTSNLGKMKSFSLQVSHKTLSKLERKYIKTHQKLVQVDSSTRTIRRSTYCSFHRLFDPLPSGLRILEQRAYSVLLMNRQRFLAMLMLQLLHFFQSFCFFLHLSVHASTKTSNT</sequence>
<keyword evidence="1" id="KW-0812">Transmembrane</keyword>
<evidence type="ECO:0000256" key="1">
    <source>
        <dbReference type="SAM" id="Phobius"/>
    </source>
</evidence>
<reference evidence="2 3" key="1">
    <citation type="submission" date="2020-09" db="EMBL/GenBank/DDBJ databases">
        <title>De no assembly of potato wild relative species, Solanum commersonii.</title>
        <authorList>
            <person name="Cho K."/>
        </authorList>
    </citation>
    <scope>NUCLEOTIDE SEQUENCE [LARGE SCALE GENOMIC DNA]</scope>
    <source>
        <strain evidence="2">LZ3.2</strain>
        <tissue evidence="2">Leaf</tissue>
    </source>
</reference>